<reference evidence="1" key="1">
    <citation type="submission" date="2018-02" db="EMBL/GenBank/DDBJ databases">
        <title>The genomes of Aspergillus section Nigri reveals drivers in fungal speciation.</title>
        <authorList>
            <consortium name="DOE Joint Genome Institute"/>
            <person name="Vesth T.C."/>
            <person name="Nybo J."/>
            <person name="Theobald S."/>
            <person name="Brandl J."/>
            <person name="Frisvad J.C."/>
            <person name="Nielsen K.F."/>
            <person name="Lyhne E.K."/>
            <person name="Kogle M.E."/>
            <person name="Kuo A."/>
            <person name="Riley R."/>
            <person name="Clum A."/>
            <person name="Nolan M."/>
            <person name="Lipzen A."/>
            <person name="Salamov A."/>
            <person name="Henrissat B."/>
            <person name="Wiebenga A."/>
            <person name="De vries R.P."/>
            <person name="Grigoriev I.V."/>
            <person name="Mortensen U.H."/>
            <person name="Andersen M.R."/>
            <person name="Baker S.E."/>
        </authorList>
    </citation>
    <scope>NUCLEOTIDE SEQUENCE</scope>
    <source>
        <strain evidence="1">CBS 621.78</strain>
    </source>
</reference>
<sequence length="374" mass="42732">MAGRFSAWGSSLRQRLSSSSPSSSRRLSKISYTTLSLDTPVEEETLAYYKPEHYYPVRIGDVNETRYQITGKLGYGAYSTSWLCRDLQNDRYEVLKVSTSLPSVPTASGRELKIYEHLARLYDSFDLHGPAGQHRCLVLQPMPMTLLEMMGLNPKPFNLPLLKMTVKRLLLALDFLHTEANVIHTDIKTDNLMLSLEDEGMLADFATAEAEDPSPRKQIDESRTQQESGPFVQPHIYRAPEIIFEMPWGSAVDIWNLACLIWDLFEGEHLFEDIFDAKGGHDPFRHLARMVALMGPPPEEFIRRSETTEQCFDPSGAWVAHEEAVVPMISLGSLEKRLAGEEKAEFIRFMMSMLKWLPEERKTAKQLLEDPWLF</sequence>
<dbReference type="Proteomes" id="UP000249057">
    <property type="component" value="Unassembled WGS sequence"/>
</dbReference>
<keyword evidence="2" id="KW-1185">Reference proteome</keyword>
<accession>A0ACD1FVG1</accession>
<protein>
    <submittedName>
        <fullName evidence="1">Kinase domain protein</fullName>
    </submittedName>
</protein>
<dbReference type="EMBL" id="KZ825397">
    <property type="protein sequence ID" value="RAH40938.1"/>
    <property type="molecule type" value="Genomic_DNA"/>
</dbReference>
<organism evidence="1 2">
    <name type="scientific">Aspergillus brunneoviolaceus CBS 621.78</name>
    <dbReference type="NCBI Taxonomy" id="1450534"/>
    <lineage>
        <taxon>Eukaryota</taxon>
        <taxon>Fungi</taxon>
        <taxon>Dikarya</taxon>
        <taxon>Ascomycota</taxon>
        <taxon>Pezizomycotina</taxon>
        <taxon>Eurotiomycetes</taxon>
        <taxon>Eurotiomycetidae</taxon>
        <taxon>Eurotiales</taxon>
        <taxon>Aspergillaceae</taxon>
        <taxon>Aspergillus</taxon>
        <taxon>Aspergillus subgen. Circumdati</taxon>
    </lineage>
</organism>
<evidence type="ECO:0000313" key="1">
    <source>
        <dbReference type="EMBL" id="RAH40938.1"/>
    </source>
</evidence>
<proteinExistence type="predicted"/>
<gene>
    <name evidence="1" type="ORF">BO95DRAFT_457001</name>
</gene>
<evidence type="ECO:0000313" key="2">
    <source>
        <dbReference type="Proteomes" id="UP000249057"/>
    </source>
</evidence>
<name>A0ACD1FVG1_9EURO</name>
<keyword evidence="1" id="KW-0808">Transferase</keyword>
<keyword evidence="1" id="KW-0418">Kinase</keyword>